<feature type="transmembrane region" description="Helical" evidence="7">
    <location>
        <begin position="32"/>
        <end position="52"/>
    </location>
</feature>
<organism evidence="9 10">
    <name type="scientific">Sphingopyxis bauzanensis</name>
    <dbReference type="NCBI Taxonomy" id="651663"/>
    <lineage>
        <taxon>Bacteria</taxon>
        <taxon>Pseudomonadati</taxon>
        <taxon>Pseudomonadota</taxon>
        <taxon>Alphaproteobacteria</taxon>
        <taxon>Sphingomonadales</taxon>
        <taxon>Sphingomonadaceae</taxon>
        <taxon>Sphingopyxis</taxon>
    </lineage>
</organism>
<keyword evidence="6 7" id="KW-0472">Membrane</keyword>
<name>A0A246JXM0_9SPHN</name>
<dbReference type="InterPro" id="IPR005115">
    <property type="entry name" value="Gly_transporter"/>
</dbReference>
<dbReference type="PANTHER" id="PTHR30506">
    <property type="entry name" value="INNER MEMBRANE PROTEIN"/>
    <property type="match status" value="1"/>
</dbReference>
<dbReference type="GO" id="GO:0005886">
    <property type="term" value="C:plasma membrane"/>
    <property type="evidence" value="ECO:0007669"/>
    <property type="project" value="UniProtKB-SubCell"/>
</dbReference>
<dbReference type="EMBL" id="NISK01000002">
    <property type="protein sequence ID" value="OWQ97666.1"/>
    <property type="molecule type" value="Genomic_DNA"/>
</dbReference>
<evidence type="ECO:0000256" key="1">
    <source>
        <dbReference type="ARBA" id="ARBA00004651"/>
    </source>
</evidence>
<sequence>MRTLVLILDLCGTFAFALSGAMAGVRRRLDIFGILVLSFAAATSGGIARDLLIGAAPPAALQDWRYLAVSLAAGLLCFFWSSLIERLRNPVRMLDSLGLALFAVAGAEKALVFGLSPVMAALLGMLTGIGGGVARDVLLAEIPTVLRSDFYAVAALVGAAVVVGGNMLHFPIVATALAGGLACFCLRMTAIRRGWQLPLARESREHPFSEK</sequence>
<proteinExistence type="inferred from homology"/>
<dbReference type="Proteomes" id="UP000197361">
    <property type="component" value="Unassembled WGS sequence"/>
</dbReference>
<evidence type="ECO:0000256" key="5">
    <source>
        <dbReference type="ARBA" id="ARBA00022989"/>
    </source>
</evidence>
<evidence type="ECO:0000256" key="3">
    <source>
        <dbReference type="ARBA" id="ARBA00022475"/>
    </source>
</evidence>
<dbReference type="AlphaFoldDB" id="A0A246JXM0"/>
<accession>A0A246JXM0</accession>
<feature type="domain" description="Glycine transporter" evidence="8">
    <location>
        <begin position="93"/>
        <end position="163"/>
    </location>
</feature>
<evidence type="ECO:0000256" key="2">
    <source>
        <dbReference type="ARBA" id="ARBA00008193"/>
    </source>
</evidence>
<feature type="transmembrane region" description="Helical" evidence="7">
    <location>
        <begin position="174"/>
        <end position="191"/>
    </location>
</feature>
<gene>
    <name evidence="9" type="ORF">CDQ92_09790</name>
</gene>
<keyword evidence="4 7" id="KW-0812">Transmembrane</keyword>
<evidence type="ECO:0000256" key="6">
    <source>
        <dbReference type="ARBA" id="ARBA00023136"/>
    </source>
</evidence>
<dbReference type="OrthoDB" id="9791874at2"/>
<feature type="transmembrane region" description="Helical" evidence="7">
    <location>
        <begin position="6"/>
        <end position="25"/>
    </location>
</feature>
<evidence type="ECO:0000256" key="4">
    <source>
        <dbReference type="ARBA" id="ARBA00022692"/>
    </source>
</evidence>
<evidence type="ECO:0000259" key="8">
    <source>
        <dbReference type="Pfam" id="PF03458"/>
    </source>
</evidence>
<reference evidence="9 10" key="1">
    <citation type="journal article" date="2010" name="Int. J. Syst. Evol. Microbiol.">
        <title>Sphingopyxis bauzanensis sp. nov., a psychrophilic bacterium isolated from soil.</title>
        <authorList>
            <person name="Zhang D.C."/>
            <person name="Liu H.C."/>
            <person name="Xin Y.H."/>
            <person name="Zhou Y.G."/>
            <person name="Schinner F."/>
            <person name="Margesin R."/>
        </authorList>
    </citation>
    <scope>NUCLEOTIDE SEQUENCE [LARGE SCALE GENOMIC DNA]</scope>
    <source>
        <strain evidence="9 10">DSM 22271</strain>
    </source>
</reference>
<keyword evidence="5 7" id="KW-1133">Transmembrane helix</keyword>
<comment type="caution">
    <text evidence="9">The sequence shown here is derived from an EMBL/GenBank/DDBJ whole genome shotgun (WGS) entry which is preliminary data.</text>
</comment>
<protein>
    <recommendedName>
        <fullName evidence="8">Glycine transporter domain-containing protein</fullName>
    </recommendedName>
</protein>
<feature type="transmembrane region" description="Helical" evidence="7">
    <location>
        <begin position="119"/>
        <end position="138"/>
    </location>
</feature>
<evidence type="ECO:0000313" key="9">
    <source>
        <dbReference type="EMBL" id="OWQ97666.1"/>
    </source>
</evidence>
<evidence type="ECO:0000313" key="10">
    <source>
        <dbReference type="Proteomes" id="UP000197361"/>
    </source>
</evidence>
<evidence type="ECO:0000256" key="7">
    <source>
        <dbReference type="SAM" id="Phobius"/>
    </source>
</evidence>
<feature type="transmembrane region" description="Helical" evidence="7">
    <location>
        <begin position="64"/>
        <end position="84"/>
    </location>
</feature>
<comment type="similarity">
    <text evidence="2">Belongs to the UPF0126 family.</text>
</comment>
<feature type="domain" description="Glycine transporter" evidence="8">
    <location>
        <begin position="7"/>
        <end position="80"/>
    </location>
</feature>
<dbReference type="PANTHER" id="PTHR30506:SF3">
    <property type="entry name" value="UPF0126 INNER MEMBRANE PROTEIN YADS-RELATED"/>
    <property type="match status" value="1"/>
</dbReference>
<dbReference type="Pfam" id="PF03458">
    <property type="entry name" value="Gly_transporter"/>
    <property type="match status" value="2"/>
</dbReference>
<keyword evidence="3" id="KW-1003">Cell membrane</keyword>
<comment type="subcellular location">
    <subcellularLocation>
        <location evidence="1">Cell membrane</location>
        <topology evidence="1">Multi-pass membrane protein</topology>
    </subcellularLocation>
</comment>
<keyword evidence="10" id="KW-1185">Reference proteome</keyword>